<evidence type="ECO:0000256" key="1">
    <source>
        <dbReference type="ARBA" id="ARBA00000085"/>
    </source>
</evidence>
<reference evidence="5" key="1">
    <citation type="journal article" date="2021" name="PeerJ">
        <title>Extensive microbial diversity within the chicken gut microbiome revealed by metagenomics and culture.</title>
        <authorList>
            <person name="Gilroy R."/>
            <person name="Ravi A."/>
            <person name="Getino M."/>
            <person name="Pursley I."/>
            <person name="Horton D.L."/>
            <person name="Alikhan N.F."/>
            <person name="Baker D."/>
            <person name="Gharbi K."/>
            <person name="Hall N."/>
            <person name="Watson M."/>
            <person name="Adriaenssens E.M."/>
            <person name="Foster-Nyarko E."/>
            <person name="Jarju S."/>
            <person name="Secka A."/>
            <person name="Antonio M."/>
            <person name="Oren A."/>
            <person name="Chaudhuri R.R."/>
            <person name="La Ragione R."/>
            <person name="Hildebrand F."/>
            <person name="Pallen M.J."/>
        </authorList>
    </citation>
    <scope>NUCLEOTIDE SEQUENCE</scope>
    <source>
        <strain evidence="5">G4-2901</strain>
    </source>
</reference>
<name>A0A948TAQ3_9BACT</name>
<dbReference type="Gene3D" id="3.30.565.10">
    <property type="entry name" value="Histidine kinase-like ATPase, C-terminal domain"/>
    <property type="match status" value="1"/>
</dbReference>
<organism evidence="5 6">
    <name type="scientific">Candidatus Phocaeicola faecigallinarum</name>
    <dbReference type="NCBI Taxonomy" id="2838732"/>
    <lineage>
        <taxon>Bacteria</taxon>
        <taxon>Pseudomonadati</taxon>
        <taxon>Bacteroidota</taxon>
        <taxon>Bacteroidia</taxon>
        <taxon>Bacteroidales</taxon>
        <taxon>Bacteroidaceae</taxon>
        <taxon>Phocaeicola</taxon>
    </lineage>
</organism>
<dbReference type="InterPro" id="IPR005467">
    <property type="entry name" value="His_kinase_dom"/>
</dbReference>
<proteinExistence type="predicted"/>
<keyword evidence="5" id="KW-0808">Transferase</keyword>
<evidence type="ECO:0000259" key="4">
    <source>
        <dbReference type="PROSITE" id="PS50109"/>
    </source>
</evidence>
<gene>
    <name evidence="5" type="ORF">H9777_04365</name>
</gene>
<dbReference type="PANTHER" id="PTHR43547:SF2">
    <property type="entry name" value="HYBRID SIGNAL TRANSDUCTION HISTIDINE KINASE C"/>
    <property type="match status" value="1"/>
</dbReference>
<dbReference type="GO" id="GO:0000155">
    <property type="term" value="F:phosphorelay sensor kinase activity"/>
    <property type="evidence" value="ECO:0007669"/>
    <property type="project" value="TreeGrafter"/>
</dbReference>
<protein>
    <recommendedName>
        <fullName evidence="2">histidine kinase</fullName>
        <ecNumber evidence="2">2.7.13.3</ecNumber>
    </recommendedName>
</protein>
<dbReference type="InterPro" id="IPR036890">
    <property type="entry name" value="HATPase_C_sf"/>
</dbReference>
<dbReference type="InterPro" id="IPR003594">
    <property type="entry name" value="HATPase_dom"/>
</dbReference>
<dbReference type="EMBL" id="JAHLFW010000040">
    <property type="protein sequence ID" value="MBU3837547.1"/>
    <property type="molecule type" value="Genomic_DNA"/>
</dbReference>
<evidence type="ECO:0000256" key="2">
    <source>
        <dbReference type="ARBA" id="ARBA00012438"/>
    </source>
</evidence>
<evidence type="ECO:0000256" key="3">
    <source>
        <dbReference type="ARBA" id="ARBA00022553"/>
    </source>
</evidence>
<feature type="domain" description="Histidine kinase" evidence="4">
    <location>
        <begin position="1"/>
        <end position="62"/>
    </location>
</feature>
<feature type="non-terminal residue" evidence="5">
    <location>
        <position position="1"/>
    </location>
</feature>
<dbReference type="Pfam" id="PF02518">
    <property type="entry name" value="HATPase_c"/>
    <property type="match status" value="1"/>
</dbReference>
<reference evidence="5" key="2">
    <citation type="submission" date="2021-04" db="EMBL/GenBank/DDBJ databases">
        <authorList>
            <person name="Gilroy R."/>
        </authorList>
    </citation>
    <scope>NUCLEOTIDE SEQUENCE</scope>
    <source>
        <strain evidence="5">G4-2901</strain>
    </source>
</reference>
<dbReference type="AlphaFoldDB" id="A0A948TAQ3"/>
<comment type="catalytic activity">
    <reaction evidence="1">
        <text>ATP + protein L-histidine = ADP + protein N-phospho-L-histidine.</text>
        <dbReference type="EC" id="2.7.13.3"/>
    </reaction>
</comment>
<accession>A0A948TAQ3</accession>
<keyword evidence="5" id="KW-0418">Kinase</keyword>
<evidence type="ECO:0000313" key="5">
    <source>
        <dbReference type="EMBL" id="MBU3837547.1"/>
    </source>
</evidence>
<dbReference type="PRINTS" id="PR00344">
    <property type="entry name" value="BCTRLSENSOR"/>
</dbReference>
<evidence type="ECO:0000313" key="6">
    <source>
        <dbReference type="Proteomes" id="UP000783796"/>
    </source>
</evidence>
<dbReference type="InterPro" id="IPR004358">
    <property type="entry name" value="Sig_transdc_His_kin-like_C"/>
</dbReference>
<comment type="caution">
    <text evidence="5">The sequence shown here is derived from an EMBL/GenBank/DDBJ whole genome shotgun (WGS) entry which is preliminary data.</text>
</comment>
<dbReference type="PANTHER" id="PTHR43547">
    <property type="entry name" value="TWO-COMPONENT HISTIDINE KINASE"/>
    <property type="match status" value="1"/>
</dbReference>
<dbReference type="EC" id="2.7.13.3" evidence="2"/>
<keyword evidence="3" id="KW-0597">Phosphoprotein</keyword>
<dbReference type="SUPFAM" id="SSF55874">
    <property type="entry name" value="ATPase domain of HSP90 chaperone/DNA topoisomerase II/histidine kinase"/>
    <property type="match status" value="1"/>
</dbReference>
<sequence length="62" mass="6924">GIAPEHQRHVFEKFYRVPHGDVHEVKGYGIGLYFAKTIVERHGGRISLTSTPGEGSTFTIEL</sequence>
<dbReference type="PROSITE" id="PS50109">
    <property type="entry name" value="HIS_KIN"/>
    <property type="match status" value="1"/>
</dbReference>
<dbReference type="Proteomes" id="UP000783796">
    <property type="component" value="Unassembled WGS sequence"/>
</dbReference>